<dbReference type="AlphaFoldDB" id="A0A7X5QMK6"/>
<evidence type="ECO:0008006" key="4">
    <source>
        <dbReference type="Google" id="ProtNLM"/>
    </source>
</evidence>
<proteinExistence type="predicted"/>
<feature type="transmembrane region" description="Helical" evidence="1">
    <location>
        <begin position="45"/>
        <end position="64"/>
    </location>
</feature>
<organism evidence="2 3">
    <name type="scientific">Photorhabdus stackebrandtii</name>
    <dbReference type="NCBI Taxonomy" id="1123042"/>
    <lineage>
        <taxon>Bacteria</taxon>
        <taxon>Pseudomonadati</taxon>
        <taxon>Pseudomonadota</taxon>
        <taxon>Gammaproteobacteria</taxon>
        <taxon>Enterobacterales</taxon>
        <taxon>Morganellaceae</taxon>
        <taxon>Photorhabdus</taxon>
    </lineage>
</organism>
<dbReference type="EMBL" id="PUJV01000011">
    <property type="protein sequence ID" value="NHB97014.1"/>
    <property type="molecule type" value="Genomic_DNA"/>
</dbReference>
<keyword evidence="1" id="KW-0472">Membrane</keyword>
<evidence type="ECO:0000313" key="3">
    <source>
        <dbReference type="Proteomes" id="UP000547931"/>
    </source>
</evidence>
<dbReference type="Proteomes" id="UP000547931">
    <property type="component" value="Unassembled WGS sequence"/>
</dbReference>
<keyword evidence="3" id="KW-1185">Reference proteome</keyword>
<comment type="caution">
    <text evidence="2">The sequence shown here is derived from an EMBL/GenBank/DDBJ whole genome shotgun (WGS) entry which is preliminary data.</text>
</comment>
<evidence type="ECO:0000256" key="1">
    <source>
        <dbReference type="SAM" id="Phobius"/>
    </source>
</evidence>
<reference evidence="2 3" key="1">
    <citation type="submission" date="2018-02" db="EMBL/GenBank/DDBJ databases">
        <authorList>
            <person name="Machado R.A."/>
        </authorList>
    </citation>
    <scope>NUCLEOTIDE SEQUENCE [LARGE SCALE GENOMIC DNA]</scope>
    <source>
        <strain evidence="2 3">DSM 23271</strain>
    </source>
</reference>
<keyword evidence="1" id="KW-1133">Transmembrane helix</keyword>
<protein>
    <recommendedName>
        <fullName evidence="4">Zinc ribbon domain-containing protein</fullName>
    </recommendedName>
</protein>
<keyword evidence="1" id="KW-0812">Transmembrane</keyword>
<sequence>MKRFGYFLLILGLIWLLVAFNMDTTVPSDYGSGRVSNIGMIASQHNHVFFGAFVTFCGFMMLLFGRSSSDAICSYCAEFVNKDAIKCKHCGSDIRTTNSAKALARTLVLNSEYLKKAENYRHYDFVDKDSNILKQRVVVLCACRMLMKWSAEEVMEMPRSAINNFPKWCYTLSTNNHIYNNELK</sequence>
<accession>A0A7X5QMK6</accession>
<evidence type="ECO:0000313" key="2">
    <source>
        <dbReference type="EMBL" id="NHB97014.1"/>
    </source>
</evidence>
<name>A0A7X5QMK6_9GAMM</name>
<gene>
    <name evidence="2" type="ORF">C5470_11570</name>
</gene>